<sequence length="536" mass="56103">MRGTIWRSLALVTLLVGVARAARPTRQSGAEPSHNYDYLLLVREWPATFCEHEACSSLKSGGFHFTIHGLWPEFLDGTWPQFCDASYKFDMTKLGDVKETMEKEWPSFAGSDENFWEHEWSKHGTCALDVLPSEHKYFKTVLALHAQYDLEAALAAARILPSRTASYRTADLERAVQAAHGARPQLHCSDGALSEVWMCLDKTLRPFDCPAPAPGPAPEPLQGLRGGPRAPEPDTRCGERLALPPLKPRRPGTAGGGEAGTTASQAAAVATAAAGGRGSDPAALAGPGQGQGQGLSLIGEDEGTTGRSGGCGGAWEEYVDWMPLDALEEGDYRDGGVQERVEEGGEDGDGAQPGEAQAAAAAAAEELLAAQRAAAARERRAAARLEAAVQGAVAAAMLQQAAAVTHQSQRRRERQQGQRVHAVAATAAVLQSSRLQAQAQRPAAPRWLAVAQLACVGVIALALAVLAGLALTVALRLAQWGQEGKEGCPCKEGQGLAAPLLCDGGSGSDSGSDVEEGAAEGRAWAAAAGPAYAPVH</sequence>
<keyword evidence="2" id="KW-1015">Disulfide bond</keyword>
<feature type="active site" evidence="3">
    <location>
        <position position="123"/>
    </location>
</feature>
<feature type="active site" evidence="3">
    <location>
        <position position="68"/>
    </location>
</feature>
<dbReference type="GO" id="GO:0033897">
    <property type="term" value="F:ribonuclease T2 activity"/>
    <property type="evidence" value="ECO:0007669"/>
    <property type="project" value="InterPro"/>
</dbReference>
<dbReference type="EMBL" id="JAEHOE010000112">
    <property type="protein sequence ID" value="KAG2486449.1"/>
    <property type="molecule type" value="Genomic_DNA"/>
</dbReference>
<proteinExistence type="inferred from homology"/>
<feature type="compositionally biased region" description="Low complexity" evidence="5">
    <location>
        <begin position="260"/>
        <end position="274"/>
    </location>
</feature>
<dbReference type="InterPro" id="IPR001568">
    <property type="entry name" value="RNase_T2-like"/>
</dbReference>
<reference evidence="8" key="1">
    <citation type="journal article" date="2020" name="bioRxiv">
        <title>Comparative genomics of Chlamydomonas.</title>
        <authorList>
            <person name="Craig R.J."/>
            <person name="Hasan A.R."/>
            <person name="Ness R.W."/>
            <person name="Keightley P.D."/>
        </authorList>
    </citation>
    <scope>NUCLEOTIDE SEQUENCE</scope>
    <source>
        <strain evidence="8">CCAP 11/70</strain>
    </source>
</reference>
<evidence type="ECO:0000256" key="3">
    <source>
        <dbReference type="PIRSR" id="PIRSR633697-1"/>
    </source>
</evidence>
<evidence type="ECO:0000256" key="7">
    <source>
        <dbReference type="SAM" id="SignalP"/>
    </source>
</evidence>
<dbReference type="PANTHER" id="PTHR11240">
    <property type="entry name" value="RIBONUCLEASE T2"/>
    <property type="match status" value="1"/>
</dbReference>
<feature type="chain" id="PRO_5032377126" evidence="7">
    <location>
        <begin position="22"/>
        <end position="536"/>
    </location>
</feature>
<dbReference type="SUPFAM" id="SSF55895">
    <property type="entry name" value="Ribonuclease Rh-like"/>
    <property type="match status" value="1"/>
</dbReference>
<evidence type="ECO:0000256" key="1">
    <source>
        <dbReference type="ARBA" id="ARBA00007469"/>
    </source>
</evidence>
<evidence type="ECO:0000313" key="8">
    <source>
        <dbReference type="EMBL" id="KAG2486449.1"/>
    </source>
</evidence>
<dbReference type="GO" id="GO:0003723">
    <property type="term" value="F:RNA binding"/>
    <property type="evidence" value="ECO:0007669"/>
    <property type="project" value="InterPro"/>
</dbReference>
<keyword evidence="9" id="KW-1185">Reference proteome</keyword>
<evidence type="ECO:0000256" key="6">
    <source>
        <dbReference type="SAM" id="Phobius"/>
    </source>
</evidence>
<comment type="caution">
    <text evidence="8">The sequence shown here is derived from an EMBL/GenBank/DDBJ whole genome shotgun (WGS) entry which is preliminary data.</text>
</comment>
<gene>
    <name evidence="8" type="ORF">HYH03_014896</name>
</gene>
<keyword evidence="7" id="KW-0732">Signal</keyword>
<dbReference type="AlphaFoldDB" id="A0A835XMW4"/>
<organism evidence="8 9">
    <name type="scientific">Edaphochlamys debaryana</name>
    <dbReference type="NCBI Taxonomy" id="47281"/>
    <lineage>
        <taxon>Eukaryota</taxon>
        <taxon>Viridiplantae</taxon>
        <taxon>Chlorophyta</taxon>
        <taxon>core chlorophytes</taxon>
        <taxon>Chlorophyceae</taxon>
        <taxon>CS clade</taxon>
        <taxon>Chlamydomonadales</taxon>
        <taxon>Chlamydomonadales incertae sedis</taxon>
        <taxon>Edaphochlamys</taxon>
    </lineage>
</organism>
<dbReference type="Gene3D" id="3.90.730.10">
    <property type="entry name" value="Ribonuclease T2-like"/>
    <property type="match status" value="1"/>
</dbReference>
<feature type="active site" evidence="3">
    <location>
        <position position="119"/>
    </location>
</feature>
<evidence type="ECO:0000256" key="5">
    <source>
        <dbReference type="SAM" id="MobiDB-lite"/>
    </source>
</evidence>
<evidence type="ECO:0000256" key="2">
    <source>
        <dbReference type="ARBA" id="ARBA00023157"/>
    </source>
</evidence>
<keyword evidence="6" id="KW-1133">Transmembrane helix</keyword>
<dbReference type="InterPro" id="IPR036430">
    <property type="entry name" value="RNase_T2-like_sf"/>
</dbReference>
<feature type="compositionally biased region" description="Pro residues" evidence="5">
    <location>
        <begin position="210"/>
        <end position="219"/>
    </location>
</feature>
<dbReference type="GO" id="GO:0005576">
    <property type="term" value="C:extracellular region"/>
    <property type="evidence" value="ECO:0007669"/>
    <property type="project" value="TreeGrafter"/>
</dbReference>
<keyword evidence="6" id="KW-0812">Transmembrane</keyword>
<dbReference type="GO" id="GO:0006401">
    <property type="term" value="P:RNA catabolic process"/>
    <property type="evidence" value="ECO:0007669"/>
    <property type="project" value="TreeGrafter"/>
</dbReference>
<dbReference type="InterPro" id="IPR033697">
    <property type="entry name" value="Ribonuclease_T2_eukaryotic"/>
</dbReference>
<name>A0A835XMW4_9CHLO</name>
<keyword evidence="6" id="KW-0472">Membrane</keyword>
<feature type="signal peptide" evidence="7">
    <location>
        <begin position="1"/>
        <end position="21"/>
    </location>
</feature>
<dbReference type="Pfam" id="PF00445">
    <property type="entry name" value="Ribonuclease_T2"/>
    <property type="match status" value="1"/>
</dbReference>
<dbReference type="PROSITE" id="PS00530">
    <property type="entry name" value="RNASE_T2_1"/>
    <property type="match status" value="1"/>
</dbReference>
<feature type="transmembrane region" description="Helical" evidence="6">
    <location>
        <begin position="447"/>
        <end position="475"/>
    </location>
</feature>
<dbReference type="InterPro" id="IPR033130">
    <property type="entry name" value="RNase_T2_His_AS_2"/>
</dbReference>
<evidence type="ECO:0000313" key="9">
    <source>
        <dbReference type="Proteomes" id="UP000612055"/>
    </source>
</evidence>
<feature type="region of interest" description="Disordered" evidence="5">
    <location>
        <begin position="210"/>
        <end position="311"/>
    </location>
</feature>
<accession>A0A835XMW4</accession>
<dbReference type="Proteomes" id="UP000612055">
    <property type="component" value="Unassembled WGS sequence"/>
</dbReference>
<dbReference type="PROSITE" id="PS00531">
    <property type="entry name" value="RNASE_T2_2"/>
    <property type="match status" value="1"/>
</dbReference>
<evidence type="ECO:0000256" key="4">
    <source>
        <dbReference type="RuleBase" id="RU004328"/>
    </source>
</evidence>
<dbReference type="CDD" id="cd01061">
    <property type="entry name" value="RNase_T2_euk"/>
    <property type="match status" value="1"/>
</dbReference>
<dbReference type="InterPro" id="IPR018188">
    <property type="entry name" value="RNase_T2_His_AS_1"/>
</dbReference>
<comment type="similarity">
    <text evidence="1 4">Belongs to the RNase T2 family.</text>
</comment>
<protein>
    <submittedName>
        <fullName evidence="8">Uncharacterized protein</fullName>
    </submittedName>
</protein>
<dbReference type="PANTHER" id="PTHR11240:SF22">
    <property type="entry name" value="RIBONUCLEASE T2"/>
    <property type="match status" value="1"/>
</dbReference>
<dbReference type="OrthoDB" id="435754at2759"/>